<gene>
    <name evidence="3" type="ORF">ABFZ84_08935</name>
</gene>
<evidence type="ECO:0000256" key="1">
    <source>
        <dbReference type="ARBA" id="ARBA00022801"/>
    </source>
</evidence>
<dbReference type="CDD" id="cd03443">
    <property type="entry name" value="PaaI_thioesterase"/>
    <property type="match status" value="1"/>
</dbReference>
<dbReference type="Pfam" id="PF03061">
    <property type="entry name" value="4HBT"/>
    <property type="match status" value="1"/>
</dbReference>
<protein>
    <submittedName>
        <fullName evidence="3">PaaI family thioesterase</fullName>
        <ecNumber evidence="3">3.1.2.-</ecNumber>
    </submittedName>
</protein>
<comment type="caution">
    <text evidence="3">The sequence shown here is derived from an EMBL/GenBank/DDBJ whole genome shotgun (WGS) entry which is preliminary data.</text>
</comment>
<dbReference type="InterPro" id="IPR003736">
    <property type="entry name" value="PAAI_dom"/>
</dbReference>
<keyword evidence="4" id="KW-1185">Reference proteome</keyword>
<dbReference type="Proteomes" id="UP001560685">
    <property type="component" value="Unassembled WGS sequence"/>
</dbReference>
<dbReference type="EC" id="3.1.2.-" evidence="3"/>
<organism evidence="3 4">
    <name type="scientific">Hyphococcus lacteus</name>
    <dbReference type="NCBI Taxonomy" id="3143536"/>
    <lineage>
        <taxon>Bacteria</taxon>
        <taxon>Pseudomonadati</taxon>
        <taxon>Pseudomonadota</taxon>
        <taxon>Alphaproteobacteria</taxon>
        <taxon>Parvularculales</taxon>
        <taxon>Parvularculaceae</taxon>
        <taxon>Hyphococcus</taxon>
    </lineage>
</organism>
<dbReference type="GO" id="GO:0016787">
    <property type="term" value="F:hydrolase activity"/>
    <property type="evidence" value="ECO:0007669"/>
    <property type="project" value="UniProtKB-KW"/>
</dbReference>
<dbReference type="Gene3D" id="3.10.129.10">
    <property type="entry name" value="Hotdog Thioesterase"/>
    <property type="match status" value="1"/>
</dbReference>
<evidence type="ECO:0000259" key="2">
    <source>
        <dbReference type="Pfam" id="PF03061"/>
    </source>
</evidence>
<proteinExistence type="predicted"/>
<dbReference type="InterPro" id="IPR006683">
    <property type="entry name" value="Thioestr_dom"/>
</dbReference>
<evidence type="ECO:0000313" key="4">
    <source>
        <dbReference type="Proteomes" id="UP001560685"/>
    </source>
</evidence>
<dbReference type="NCBIfam" id="TIGR00369">
    <property type="entry name" value="unchar_dom_1"/>
    <property type="match status" value="1"/>
</dbReference>
<reference evidence="3 4" key="1">
    <citation type="submission" date="2024-05" db="EMBL/GenBank/DDBJ databases">
        <title>Three bacterial strains, DH-69, EH-24, and ECK-19 isolated from coastal sediments.</title>
        <authorList>
            <person name="Ye Y.-Q."/>
            <person name="Du Z.-J."/>
        </authorList>
    </citation>
    <scope>NUCLEOTIDE SEQUENCE [LARGE SCALE GENOMIC DNA]</scope>
    <source>
        <strain evidence="3 4">ECK-19</strain>
    </source>
</reference>
<name>A0ABV3Z8C2_9PROT</name>
<keyword evidence="1 3" id="KW-0378">Hydrolase</keyword>
<dbReference type="RefSeq" id="WP_369313656.1">
    <property type="nucleotide sequence ID" value="NZ_JBEHZE010000001.1"/>
</dbReference>
<sequence>MTNEIKRICAFADASPVAKWLGFSAEIVGDDTLFILEFAEHHIGNAMIRALHGGAIATFLEFAANAKLFAHLGTDATISTVNADIEYLTSASAKNMTARVRFIRVGRRLAFVEATGWQANENTPVAVGRFRFKLGTSEK</sequence>
<dbReference type="InterPro" id="IPR029069">
    <property type="entry name" value="HotDog_dom_sf"/>
</dbReference>
<dbReference type="SUPFAM" id="SSF54637">
    <property type="entry name" value="Thioesterase/thiol ester dehydrase-isomerase"/>
    <property type="match status" value="1"/>
</dbReference>
<accession>A0ABV3Z8C2</accession>
<feature type="domain" description="Thioesterase" evidence="2">
    <location>
        <begin position="51"/>
        <end position="123"/>
    </location>
</feature>
<evidence type="ECO:0000313" key="3">
    <source>
        <dbReference type="EMBL" id="MEX6633676.1"/>
    </source>
</evidence>
<dbReference type="EMBL" id="JBEHZE010000001">
    <property type="protein sequence ID" value="MEX6633676.1"/>
    <property type="molecule type" value="Genomic_DNA"/>
</dbReference>